<feature type="transmembrane region" description="Helical" evidence="7">
    <location>
        <begin position="414"/>
        <end position="436"/>
    </location>
</feature>
<dbReference type="Gene3D" id="1.20.1250.20">
    <property type="entry name" value="MFS general substrate transporter like domains"/>
    <property type="match status" value="1"/>
</dbReference>
<feature type="region of interest" description="Disordered" evidence="6">
    <location>
        <begin position="1"/>
        <end position="73"/>
    </location>
</feature>
<feature type="transmembrane region" description="Helical" evidence="7">
    <location>
        <begin position="263"/>
        <end position="283"/>
    </location>
</feature>
<feature type="transmembrane region" description="Helical" evidence="7">
    <location>
        <begin position="207"/>
        <end position="225"/>
    </location>
</feature>
<dbReference type="GO" id="GO:0016020">
    <property type="term" value="C:membrane"/>
    <property type="evidence" value="ECO:0007669"/>
    <property type="project" value="UniProtKB-SubCell"/>
</dbReference>
<dbReference type="GO" id="GO:0022857">
    <property type="term" value="F:transmembrane transporter activity"/>
    <property type="evidence" value="ECO:0007669"/>
    <property type="project" value="InterPro"/>
</dbReference>
<keyword evidence="4 7" id="KW-1133">Transmembrane helix</keyword>
<feature type="transmembrane region" description="Helical" evidence="7">
    <location>
        <begin position="448"/>
        <end position="465"/>
    </location>
</feature>
<accession>A0A286U7T6</accession>
<dbReference type="EMBL" id="NBII01000009">
    <property type="protein sequence ID" value="PAV15653.1"/>
    <property type="molecule type" value="Genomic_DNA"/>
</dbReference>
<dbReference type="InParanoid" id="A0A286U7T6"/>
<dbReference type="Proteomes" id="UP000217199">
    <property type="component" value="Unassembled WGS sequence"/>
</dbReference>
<dbReference type="InterPro" id="IPR036259">
    <property type="entry name" value="MFS_trans_sf"/>
</dbReference>
<dbReference type="SUPFAM" id="SSF103473">
    <property type="entry name" value="MFS general substrate transporter"/>
    <property type="match status" value="1"/>
</dbReference>
<dbReference type="AlphaFoldDB" id="A0A286U7T6"/>
<dbReference type="OrthoDB" id="2985014at2759"/>
<feature type="transmembrane region" description="Helical" evidence="7">
    <location>
        <begin position="231"/>
        <end position="251"/>
    </location>
</feature>
<evidence type="ECO:0000256" key="4">
    <source>
        <dbReference type="ARBA" id="ARBA00022989"/>
    </source>
</evidence>
<keyword evidence="2" id="KW-0813">Transport</keyword>
<organism evidence="8 9">
    <name type="scientific">Pyrrhoderma noxium</name>
    <dbReference type="NCBI Taxonomy" id="2282107"/>
    <lineage>
        <taxon>Eukaryota</taxon>
        <taxon>Fungi</taxon>
        <taxon>Dikarya</taxon>
        <taxon>Basidiomycota</taxon>
        <taxon>Agaricomycotina</taxon>
        <taxon>Agaricomycetes</taxon>
        <taxon>Hymenochaetales</taxon>
        <taxon>Hymenochaetaceae</taxon>
        <taxon>Pyrrhoderma</taxon>
    </lineage>
</organism>
<gene>
    <name evidence="8" type="ORF">PNOK_0851100</name>
</gene>
<feature type="transmembrane region" description="Helical" evidence="7">
    <location>
        <begin position="541"/>
        <end position="560"/>
    </location>
</feature>
<comment type="subcellular location">
    <subcellularLocation>
        <location evidence="1">Membrane</location>
        <topology evidence="1">Multi-pass membrane protein</topology>
    </subcellularLocation>
</comment>
<feature type="compositionally biased region" description="Low complexity" evidence="6">
    <location>
        <begin position="91"/>
        <end position="112"/>
    </location>
</feature>
<feature type="compositionally biased region" description="Low complexity" evidence="6">
    <location>
        <begin position="54"/>
        <end position="65"/>
    </location>
</feature>
<dbReference type="PANTHER" id="PTHR43791">
    <property type="entry name" value="PERMEASE-RELATED"/>
    <property type="match status" value="1"/>
</dbReference>
<keyword evidence="3 7" id="KW-0812">Transmembrane</keyword>
<dbReference type="STRING" id="2282107.A0A286U7T6"/>
<evidence type="ECO:0000256" key="7">
    <source>
        <dbReference type="SAM" id="Phobius"/>
    </source>
</evidence>
<name>A0A286U7T6_9AGAM</name>
<keyword evidence="9" id="KW-1185">Reference proteome</keyword>
<feature type="transmembrane region" description="Helical" evidence="7">
    <location>
        <begin position="303"/>
        <end position="323"/>
    </location>
</feature>
<evidence type="ECO:0000256" key="1">
    <source>
        <dbReference type="ARBA" id="ARBA00004141"/>
    </source>
</evidence>
<evidence type="ECO:0000256" key="6">
    <source>
        <dbReference type="SAM" id="MobiDB-lite"/>
    </source>
</evidence>
<evidence type="ECO:0000313" key="8">
    <source>
        <dbReference type="EMBL" id="PAV15653.1"/>
    </source>
</evidence>
<dbReference type="Pfam" id="PF07690">
    <property type="entry name" value="MFS_1"/>
    <property type="match status" value="1"/>
</dbReference>
<protein>
    <submittedName>
        <fullName evidence="8">MFS general substrate transporter</fullName>
    </submittedName>
</protein>
<feature type="region of interest" description="Disordered" evidence="6">
    <location>
        <begin position="85"/>
        <end position="112"/>
    </location>
</feature>
<sequence length="600" mass="65979">MSHLGRNEGDLIGVGAYQVSEDKDKREVEDEEEGIKDESTKSISDTGLNVLHSAPDATAATTTPPGTVSPKSIFTRKNKQLFSSSSKSPISALTSSPTSNSNSNVTSDSTSTAASPYFIPSLEYTKKEEREVIRILDTRLFPWILLTTFVLNMDRTNNSNAISDNLPEDLGFDIDVVNTATAIYSVLFSVACLSGAVVAKVAGPSRWIPILMFSWGLVTLAHALIENKAGYLTVIAITEGGVIPATLVYLGGFYKSTELATRLAWFWGIQVKHCCSIVSAISGLMASGLLQLRGIHGLFGWKWLFIVDGIITVVVAVLTWFYLPVHASRTKGGIRGFKPWFDERQVQIAVTRVIRDDPAKKVYESTVTWTDVKDSVTDLGLWGHLILTSIGLTPTTPLSTYLPTVIKSFNFNVFVANALTAPPYLLTCITSVIMIWHSDRTRERGLHGAFGAAWQLVGWILLRALPSDTSKGVKYIAACVVQSWPYTHPLNIAWMSENTGSVGKRTIASGAVIGFANIYGTWGSQIYRADDSPDFRRGNTINIVFAGVATLLWIIQKLYYKYRNAKNAKRWASLSESEREQELLEAESKGNRSVTFRFTT</sequence>
<feature type="transmembrane region" description="Helical" evidence="7">
    <location>
        <begin position="182"/>
        <end position="202"/>
    </location>
</feature>
<dbReference type="PANTHER" id="PTHR43791:SF65">
    <property type="entry name" value="MAJOR FACILITATOR SUPERFAMILY (MFS) PROFILE DOMAIN-CONTAINING PROTEIN-RELATED"/>
    <property type="match status" value="1"/>
</dbReference>
<proteinExistence type="predicted"/>
<evidence type="ECO:0000256" key="3">
    <source>
        <dbReference type="ARBA" id="ARBA00022692"/>
    </source>
</evidence>
<dbReference type="InterPro" id="IPR011701">
    <property type="entry name" value="MFS"/>
</dbReference>
<evidence type="ECO:0000313" key="9">
    <source>
        <dbReference type="Proteomes" id="UP000217199"/>
    </source>
</evidence>
<comment type="caution">
    <text evidence="8">The sequence shown here is derived from an EMBL/GenBank/DDBJ whole genome shotgun (WGS) entry which is preliminary data.</text>
</comment>
<keyword evidence="5 7" id="KW-0472">Membrane</keyword>
<evidence type="ECO:0000256" key="2">
    <source>
        <dbReference type="ARBA" id="ARBA00022448"/>
    </source>
</evidence>
<evidence type="ECO:0000256" key="5">
    <source>
        <dbReference type="ARBA" id="ARBA00023136"/>
    </source>
</evidence>
<reference evidence="8 9" key="1">
    <citation type="journal article" date="2017" name="Mol. Ecol.">
        <title>Comparative and population genomic landscape of Phellinus noxius: A hypervariable fungus causing root rot in trees.</title>
        <authorList>
            <person name="Chung C.L."/>
            <person name="Lee T.J."/>
            <person name="Akiba M."/>
            <person name="Lee H.H."/>
            <person name="Kuo T.H."/>
            <person name="Liu D."/>
            <person name="Ke H.M."/>
            <person name="Yokoi T."/>
            <person name="Roa M.B."/>
            <person name="Lu M.J."/>
            <person name="Chang Y.Y."/>
            <person name="Ann P.J."/>
            <person name="Tsai J.N."/>
            <person name="Chen C.Y."/>
            <person name="Tzean S.S."/>
            <person name="Ota Y."/>
            <person name="Hattori T."/>
            <person name="Sahashi N."/>
            <person name="Liou R.F."/>
            <person name="Kikuchi T."/>
            <person name="Tsai I.J."/>
        </authorList>
    </citation>
    <scope>NUCLEOTIDE SEQUENCE [LARGE SCALE GENOMIC DNA]</scope>
    <source>
        <strain evidence="8 9">FFPRI411160</strain>
    </source>
</reference>